<dbReference type="InterPro" id="IPR043129">
    <property type="entry name" value="ATPase_NBD"/>
</dbReference>
<evidence type="ECO:0000256" key="1">
    <source>
        <dbReference type="ARBA" id="ARBA00006479"/>
    </source>
</evidence>
<dbReference type="CDD" id="cd24068">
    <property type="entry name" value="ASKHA_NBD_ROK_FnNanK-like"/>
    <property type="match status" value="1"/>
</dbReference>
<dbReference type="EMBL" id="JACSQO010000008">
    <property type="protein sequence ID" value="MBD7945428.1"/>
    <property type="molecule type" value="Genomic_DNA"/>
</dbReference>
<dbReference type="Gene3D" id="3.30.420.40">
    <property type="match status" value="2"/>
</dbReference>
<protein>
    <submittedName>
        <fullName evidence="2">ROK family protein</fullName>
    </submittedName>
</protein>
<dbReference type="SUPFAM" id="SSF53067">
    <property type="entry name" value="Actin-like ATPase domain"/>
    <property type="match status" value="1"/>
</dbReference>
<dbReference type="InterPro" id="IPR049874">
    <property type="entry name" value="ROK_cs"/>
</dbReference>
<dbReference type="PANTHER" id="PTHR18964:SF149">
    <property type="entry name" value="BIFUNCTIONAL UDP-N-ACETYLGLUCOSAMINE 2-EPIMERASE_N-ACETYLMANNOSAMINE KINASE"/>
    <property type="match status" value="1"/>
</dbReference>
<dbReference type="Pfam" id="PF00480">
    <property type="entry name" value="ROK"/>
    <property type="match status" value="1"/>
</dbReference>
<proteinExistence type="inferred from homology"/>
<organism evidence="2 3">
    <name type="scientific">Psychrobacillus faecigallinarum</name>
    <dbReference type="NCBI Taxonomy" id="2762235"/>
    <lineage>
        <taxon>Bacteria</taxon>
        <taxon>Bacillati</taxon>
        <taxon>Bacillota</taxon>
        <taxon>Bacilli</taxon>
        <taxon>Bacillales</taxon>
        <taxon>Bacillaceae</taxon>
        <taxon>Psychrobacillus</taxon>
    </lineage>
</organism>
<gene>
    <name evidence="2" type="ORF">H9650_14975</name>
</gene>
<evidence type="ECO:0000313" key="3">
    <source>
        <dbReference type="Proteomes" id="UP000640786"/>
    </source>
</evidence>
<comment type="caution">
    <text evidence="2">The sequence shown here is derived from an EMBL/GenBank/DDBJ whole genome shotgun (WGS) entry which is preliminary data.</text>
</comment>
<dbReference type="InterPro" id="IPR000600">
    <property type="entry name" value="ROK"/>
</dbReference>
<dbReference type="PROSITE" id="PS01125">
    <property type="entry name" value="ROK"/>
    <property type="match status" value="1"/>
</dbReference>
<dbReference type="PANTHER" id="PTHR18964">
    <property type="entry name" value="ROK (REPRESSOR, ORF, KINASE) FAMILY"/>
    <property type="match status" value="1"/>
</dbReference>
<sequence>MKKVLGVDIGGTKIRMGVVNEAGEVLADITVPTELPLYPYLEEQVLKVKAEFPDITGVGIGTRGIVDADTGTVTFEKELPGWEGTPAKPLLEAATGLRVELNNDANCAALAEARIGAGQGFSRVVCITVGTGLGGGFVFDGQVMNGANGGSGEIGHLILYPNGLVCGCGRPGCSEQYVSGTALKRLIKEEDVVDPTTGELAKPHTLFKLASQNIESAKLARDRFLADFAIIISTLQAVLDMDCIVIGGGVSESADEWWDLLLEKVKPLLIKPVEIKRAAFGNEAGMLGAAMLVV</sequence>
<dbReference type="RefSeq" id="WP_151112225.1">
    <property type="nucleotide sequence ID" value="NZ_JACSQO010000008.1"/>
</dbReference>
<accession>A0ABR8RCC5</accession>
<dbReference type="Proteomes" id="UP000640786">
    <property type="component" value="Unassembled WGS sequence"/>
</dbReference>
<keyword evidence="3" id="KW-1185">Reference proteome</keyword>
<name>A0ABR8RCC5_9BACI</name>
<evidence type="ECO:0000313" key="2">
    <source>
        <dbReference type="EMBL" id="MBD7945428.1"/>
    </source>
</evidence>
<comment type="similarity">
    <text evidence="1">Belongs to the ROK (NagC/XylR) family.</text>
</comment>
<reference evidence="2 3" key="1">
    <citation type="submission" date="2020-08" db="EMBL/GenBank/DDBJ databases">
        <title>A Genomic Blueprint of the Chicken Gut Microbiome.</title>
        <authorList>
            <person name="Gilroy R."/>
            <person name="Ravi A."/>
            <person name="Getino M."/>
            <person name="Pursley I."/>
            <person name="Horton D.L."/>
            <person name="Alikhan N.-F."/>
            <person name="Baker D."/>
            <person name="Gharbi K."/>
            <person name="Hall N."/>
            <person name="Watson M."/>
            <person name="Adriaenssens E.M."/>
            <person name="Foster-Nyarko E."/>
            <person name="Jarju S."/>
            <person name="Secka A."/>
            <person name="Antonio M."/>
            <person name="Oren A."/>
            <person name="Chaudhuri R."/>
            <person name="La Ragione R.M."/>
            <person name="Hildebrand F."/>
            <person name="Pallen M.J."/>
        </authorList>
    </citation>
    <scope>NUCLEOTIDE SEQUENCE [LARGE SCALE GENOMIC DNA]</scope>
    <source>
        <strain evidence="2 3">Sa2BUA9</strain>
    </source>
</reference>